<dbReference type="Proteomes" id="UP000177876">
    <property type="component" value="Unassembled WGS sequence"/>
</dbReference>
<dbReference type="AlphaFoldDB" id="A0A1F2WJA0"/>
<organism evidence="1 2">
    <name type="scientific">Candidatus Solincola sediminis</name>
    <dbReference type="NCBI Taxonomy" id="1797199"/>
    <lineage>
        <taxon>Bacteria</taxon>
        <taxon>Bacillati</taxon>
        <taxon>Actinomycetota</taxon>
        <taxon>Candidatus Geothermincolia</taxon>
        <taxon>Candidatus Geothermincolales</taxon>
        <taxon>Candidatus Geothermincolaceae</taxon>
        <taxon>Candidatus Solincola</taxon>
    </lineage>
</organism>
<evidence type="ECO:0000313" key="2">
    <source>
        <dbReference type="Proteomes" id="UP000177876"/>
    </source>
</evidence>
<proteinExistence type="predicted"/>
<protein>
    <submittedName>
        <fullName evidence="1">Uncharacterized protein</fullName>
    </submittedName>
</protein>
<sequence length="378" mass="42997">MAGDNCPACGLPRILNRKLVWTTDGGLYFQSKRSDRLIFLEEEDIASVIDESLKLRGQGLLENLRERRRVFSREEVAGQIGGAQAFLVRHWPAARRVILSALRDAAFFGCGKITIMDIKPRKRLEIKIAHPYHPHLMAGDIWGFWEGLYDVHSEVSMEALSEKEWILKITTVDKSGWKIPKAQRPPRPKRDFGLEVCDKCRCPIFPWPLSWDEELGTIYQIGGHRHMVVTSARGWQAVIDEIKGPGAKDLPEAIGASLAAKAASEYRQLKGNNYKRAYRHFFLGLPFLGWGRPRKVSRKPFLIEAEMEGVLFPQLLSWKMAGVFEALEDEPGEILHERIGTTSWKFMLGPKLEGRFLEIERLKPHGDGVGYPRALTPF</sequence>
<gene>
    <name evidence="1" type="ORF">A2Y75_07070</name>
</gene>
<name>A0A1F2WJA0_9ACTN</name>
<evidence type="ECO:0000313" key="1">
    <source>
        <dbReference type="EMBL" id="OFW56913.1"/>
    </source>
</evidence>
<accession>A0A1F2WJA0</accession>
<comment type="caution">
    <text evidence="1">The sequence shown here is derived from an EMBL/GenBank/DDBJ whole genome shotgun (WGS) entry which is preliminary data.</text>
</comment>
<dbReference type="EMBL" id="MELK01000040">
    <property type="protein sequence ID" value="OFW56913.1"/>
    <property type="molecule type" value="Genomic_DNA"/>
</dbReference>
<reference evidence="1 2" key="1">
    <citation type="journal article" date="2016" name="Nat. Commun.">
        <title>Thousands of microbial genomes shed light on interconnected biogeochemical processes in an aquifer system.</title>
        <authorList>
            <person name="Anantharaman K."/>
            <person name="Brown C.T."/>
            <person name="Hug L.A."/>
            <person name="Sharon I."/>
            <person name="Castelle C.J."/>
            <person name="Probst A.J."/>
            <person name="Thomas B.C."/>
            <person name="Singh A."/>
            <person name="Wilkins M.J."/>
            <person name="Karaoz U."/>
            <person name="Brodie E.L."/>
            <person name="Williams K.H."/>
            <person name="Hubbard S.S."/>
            <person name="Banfield J.F."/>
        </authorList>
    </citation>
    <scope>NUCLEOTIDE SEQUENCE [LARGE SCALE GENOMIC DNA]</scope>
</reference>